<organism evidence="5 6">
    <name type="scientific">Kitasatospora aburaviensis</name>
    <dbReference type="NCBI Taxonomy" id="67265"/>
    <lineage>
        <taxon>Bacteria</taxon>
        <taxon>Bacillati</taxon>
        <taxon>Actinomycetota</taxon>
        <taxon>Actinomycetes</taxon>
        <taxon>Kitasatosporales</taxon>
        <taxon>Streptomycetaceae</taxon>
        <taxon>Kitasatospora</taxon>
    </lineage>
</organism>
<accession>A0ABW1F2P2</accession>
<dbReference type="PRINTS" id="PR01399">
    <property type="entry name" value="ENTSNTHTASED"/>
</dbReference>
<dbReference type="PANTHER" id="PTHR38096:SF1">
    <property type="entry name" value="ENTEROBACTIN SYNTHASE COMPONENT D"/>
    <property type="match status" value="1"/>
</dbReference>
<dbReference type="Proteomes" id="UP001596067">
    <property type="component" value="Unassembled WGS sequence"/>
</dbReference>
<dbReference type="EMBL" id="JBHSOD010000036">
    <property type="protein sequence ID" value="MFC5888179.1"/>
    <property type="molecule type" value="Genomic_DNA"/>
</dbReference>
<evidence type="ECO:0000313" key="6">
    <source>
        <dbReference type="Proteomes" id="UP001596067"/>
    </source>
</evidence>
<feature type="region of interest" description="Disordered" evidence="2">
    <location>
        <begin position="212"/>
        <end position="236"/>
    </location>
</feature>
<evidence type="ECO:0000256" key="1">
    <source>
        <dbReference type="ARBA" id="ARBA00022679"/>
    </source>
</evidence>
<feature type="domain" description="4'-phosphopantetheinyl transferase N-terminal" evidence="4">
    <location>
        <begin position="50"/>
        <end position="115"/>
    </location>
</feature>
<dbReference type="SUPFAM" id="SSF56214">
    <property type="entry name" value="4'-phosphopantetheinyl transferase"/>
    <property type="match status" value="2"/>
</dbReference>
<dbReference type="PANTHER" id="PTHR38096">
    <property type="entry name" value="ENTEROBACTIN SYNTHASE COMPONENT D"/>
    <property type="match status" value="1"/>
</dbReference>
<evidence type="ECO:0000256" key="2">
    <source>
        <dbReference type="SAM" id="MobiDB-lite"/>
    </source>
</evidence>
<dbReference type="InterPro" id="IPR037143">
    <property type="entry name" value="4-PPantetheinyl_Trfase_dom_sf"/>
</dbReference>
<dbReference type="InterPro" id="IPR041354">
    <property type="entry name" value="4PPT_N"/>
</dbReference>
<name>A0ABW1F2P2_9ACTN</name>
<dbReference type="Pfam" id="PF01648">
    <property type="entry name" value="ACPS"/>
    <property type="match status" value="1"/>
</dbReference>
<sequence>MTAELVRRQVLDDLPPLRAALAARGLSLGWAVARAGDAEHVDATPAGPSEAQAAAGMPPTRRREFLAGRWAARRALRAAGGPGGEIGRAGRRPLAPAGWTLSISHSAGLAVAVAAPLGRHAAVGCDLELRRLPAAAARLVLTGPERAWAGDAGTPGAEHRLLALFSAKEAAFKLLCGLQPETFGALTVARLTADPPPAGARPRAFRLRPVLPAAPDPPGMPDLPGAPGTARAPGAPPPAALVRVSAAGDGVFCWTALPAQALSGPTVGR</sequence>
<feature type="compositionally biased region" description="Pro residues" evidence="2">
    <location>
        <begin position="212"/>
        <end position="221"/>
    </location>
</feature>
<keyword evidence="1 5" id="KW-0808">Transferase</keyword>
<evidence type="ECO:0000259" key="3">
    <source>
        <dbReference type="Pfam" id="PF01648"/>
    </source>
</evidence>
<evidence type="ECO:0000313" key="5">
    <source>
        <dbReference type="EMBL" id="MFC5888179.1"/>
    </source>
</evidence>
<keyword evidence="6" id="KW-1185">Reference proteome</keyword>
<evidence type="ECO:0000259" key="4">
    <source>
        <dbReference type="Pfam" id="PF17837"/>
    </source>
</evidence>
<dbReference type="RefSeq" id="WP_313766811.1">
    <property type="nucleotide sequence ID" value="NZ_BAAAVH010000014.1"/>
</dbReference>
<dbReference type="InterPro" id="IPR003542">
    <property type="entry name" value="Enbac_synth_compD-like"/>
</dbReference>
<reference evidence="6" key="1">
    <citation type="journal article" date="2019" name="Int. J. Syst. Evol. Microbiol.">
        <title>The Global Catalogue of Microorganisms (GCM) 10K type strain sequencing project: providing services to taxonomists for standard genome sequencing and annotation.</title>
        <authorList>
            <consortium name="The Broad Institute Genomics Platform"/>
            <consortium name="The Broad Institute Genome Sequencing Center for Infectious Disease"/>
            <person name="Wu L."/>
            <person name="Ma J."/>
        </authorList>
    </citation>
    <scope>NUCLEOTIDE SEQUENCE [LARGE SCALE GENOMIC DNA]</scope>
    <source>
        <strain evidence="6">CGMCC 4.1469</strain>
    </source>
</reference>
<comment type="caution">
    <text evidence="5">The sequence shown here is derived from an EMBL/GenBank/DDBJ whole genome shotgun (WGS) entry which is preliminary data.</text>
</comment>
<dbReference type="GO" id="GO:0016740">
    <property type="term" value="F:transferase activity"/>
    <property type="evidence" value="ECO:0007669"/>
    <property type="project" value="UniProtKB-KW"/>
</dbReference>
<dbReference type="Pfam" id="PF17837">
    <property type="entry name" value="4PPT_N"/>
    <property type="match status" value="1"/>
</dbReference>
<protein>
    <submittedName>
        <fullName evidence="5">4'-phosphopantetheinyl transferase superfamily protein</fullName>
    </submittedName>
</protein>
<proteinExistence type="predicted"/>
<dbReference type="Gene3D" id="3.90.470.20">
    <property type="entry name" value="4'-phosphopantetheinyl transferase domain"/>
    <property type="match status" value="1"/>
</dbReference>
<dbReference type="InterPro" id="IPR008278">
    <property type="entry name" value="4-PPantetheinyl_Trfase_dom"/>
</dbReference>
<gene>
    <name evidence="5" type="ORF">ACFP0N_24760</name>
</gene>
<feature type="domain" description="4'-phosphopantetheinyl transferase" evidence="3">
    <location>
        <begin position="122"/>
        <end position="189"/>
    </location>
</feature>